<feature type="chain" id="PRO_5012642316" evidence="1">
    <location>
        <begin position="24"/>
        <end position="66"/>
    </location>
</feature>
<protein>
    <submittedName>
        <fullName evidence="2">AKTx</fullName>
    </submittedName>
</protein>
<dbReference type="AlphaFoldDB" id="A0A1W7RB34"/>
<reference evidence="2" key="1">
    <citation type="submission" date="2016-11" db="EMBL/GenBank/DDBJ databases">
        <title>Venom-gland transcriptomics and venom proteomics of the black-back scorpion (Hadrurus spadix) reveal detectability challenges and an unexplored realm of animal toxin diversity.</title>
        <authorList>
            <person name="Rokyta D.R."/>
            <person name="Ward M.J."/>
        </authorList>
    </citation>
    <scope>NUCLEOTIDE SEQUENCE</scope>
    <source>
        <tissue evidence="2">Venom gland</tissue>
    </source>
</reference>
<evidence type="ECO:0000256" key="1">
    <source>
        <dbReference type="SAM" id="SignalP"/>
    </source>
</evidence>
<dbReference type="EMBL" id="GFAH01000038">
    <property type="protein sequence ID" value="JAV48351.1"/>
    <property type="molecule type" value="Transcribed_RNA"/>
</dbReference>
<accession>A0A1W7RB34</accession>
<name>A0A1W7RB34_9SCOR</name>
<keyword evidence="1" id="KW-0732">Signal</keyword>
<feature type="signal peptide" evidence="1">
    <location>
        <begin position="1"/>
        <end position="23"/>
    </location>
</feature>
<organism evidence="2">
    <name type="scientific">Hadrurus spadix</name>
    <dbReference type="NCBI Taxonomy" id="141984"/>
    <lineage>
        <taxon>Eukaryota</taxon>
        <taxon>Metazoa</taxon>
        <taxon>Ecdysozoa</taxon>
        <taxon>Arthropoda</taxon>
        <taxon>Chelicerata</taxon>
        <taxon>Arachnida</taxon>
        <taxon>Scorpiones</taxon>
        <taxon>Iurida</taxon>
        <taxon>Iuroidea</taxon>
        <taxon>Hadrurus</taxon>
    </lineage>
</organism>
<proteinExistence type="predicted"/>
<sequence>MNTKFILMMLMITAVILVSEAEADDPIRCVSKEQCTAHCKNKSCKSAECKRITSRKLICVCGQCGK</sequence>
<evidence type="ECO:0000313" key="2">
    <source>
        <dbReference type="EMBL" id="JAV48351.1"/>
    </source>
</evidence>